<dbReference type="PANTHER" id="PTHR12126:SF11">
    <property type="entry name" value="NADH DEHYDROGENASE [UBIQUINONE] 1 ALPHA SUBCOMPLEX SUBUNIT 9, MITOCHONDRIAL"/>
    <property type="match status" value="1"/>
</dbReference>
<dbReference type="EMBL" id="PDWW01000006">
    <property type="protein sequence ID" value="KAF1726054.1"/>
    <property type="molecule type" value="Genomic_DNA"/>
</dbReference>
<evidence type="ECO:0000313" key="3">
    <source>
        <dbReference type="EMBL" id="KAF1726054.1"/>
    </source>
</evidence>
<keyword evidence="1" id="KW-0472">Membrane</keyword>
<dbReference type="InterPro" id="IPR036291">
    <property type="entry name" value="NAD(P)-bd_dom_sf"/>
</dbReference>
<protein>
    <submittedName>
        <fullName evidence="3">Epimerase</fullName>
    </submittedName>
</protein>
<dbReference type="PANTHER" id="PTHR12126">
    <property type="entry name" value="NADH-UBIQUINONE OXIDOREDUCTASE 39 KDA SUBUNIT-RELATED"/>
    <property type="match status" value="1"/>
</dbReference>
<feature type="transmembrane region" description="Helical" evidence="1">
    <location>
        <begin position="392"/>
        <end position="412"/>
    </location>
</feature>
<feature type="transmembrane region" description="Helical" evidence="1">
    <location>
        <begin position="418"/>
        <end position="435"/>
    </location>
</feature>
<name>A0ABQ6ZJ08_9GAMM</name>
<gene>
    <name evidence="3" type="ORF">CSC78_06890</name>
</gene>
<comment type="caution">
    <text evidence="3">The sequence shown here is derived from an EMBL/GenBank/DDBJ whole genome shotgun (WGS) entry which is preliminary data.</text>
</comment>
<evidence type="ECO:0000313" key="4">
    <source>
        <dbReference type="Proteomes" id="UP000781710"/>
    </source>
</evidence>
<dbReference type="Pfam" id="PF13781">
    <property type="entry name" value="DoxX_3"/>
    <property type="match status" value="1"/>
</dbReference>
<dbReference type="RefSeq" id="WP_162337166.1">
    <property type="nucleotide sequence ID" value="NZ_JBHSRQ010000008.1"/>
</dbReference>
<dbReference type="InterPro" id="IPR051207">
    <property type="entry name" value="ComplexI_NDUFA9_subunit"/>
</dbReference>
<sequence>MEPLPQASPDNVGRTVLVVGGAGFIGGYLVAALRRHGWNVLRAVRPKGRALSDDERACDLQAMVRLEDWLPLLDGVDAVVNAAGILREEGGQTFEAIHVEAPFALAQACLARGVGRFVQVSALGLPEDGPFIASKHRFDERLGGLALSSVVLRPSVVYSVSGSYGGTSLLRALAGFPGVQWLPGDGRWQVQPLAAEDLGELVARAASGTVTGIYDVGGPAPLSLRDYQGQWRRWLRVPGARVVAVPEAAVSLAVTVMEALGRGPVGRTMWRMLRRGNTAGPDAGERLAADFGIRPRTLEDALASAPSQVQDRWQAELYFLAPALRWSVVALWLLSALAGFLTPAADILRLSSGTPLDAMDPVLLARGGGVADLMLGLWLASGRRPRAAVSAMLLLLLAYTLVLGIAVPALWWDPLGGLAKNLGLLPTLAVLWVLTERR</sequence>
<dbReference type="InterPro" id="IPR001509">
    <property type="entry name" value="Epimerase_deHydtase"/>
</dbReference>
<proteinExistence type="predicted"/>
<dbReference type="Gene3D" id="3.40.50.720">
    <property type="entry name" value="NAD(P)-binding Rossmann-like Domain"/>
    <property type="match status" value="1"/>
</dbReference>
<feature type="domain" description="NAD-dependent epimerase/dehydratase" evidence="2">
    <location>
        <begin position="16"/>
        <end position="122"/>
    </location>
</feature>
<keyword evidence="1" id="KW-1133">Transmembrane helix</keyword>
<feature type="transmembrane region" description="Helical" evidence="1">
    <location>
        <begin position="317"/>
        <end position="341"/>
    </location>
</feature>
<dbReference type="Pfam" id="PF01370">
    <property type="entry name" value="Epimerase"/>
    <property type="match status" value="1"/>
</dbReference>
<feature type="transmembrane region" description="Helical" evidence="1">
    <location>
        <begin position="12"/>
        <end position="33"/>
    </location>
</feature>
<dbReference type="InterPro" id="IPR025695">
    <property type="entry name" value="DoxX-like"/>
</dbReference>
<accession>A0ABQ6ZJ08</accession>
<dbReference type="SUPFAM" id="SSF51735">
    <property type="entry name" value="NAD(P)-binding Rossmann-fold domains"/>
    <property type="match status" value="1"/>
</dbReference>
<dbReference type="Proteomes" id="UP000781710">
    <property type="component" value="Unassembled WGS sequence"/>
</dbReference>
<feature type="transmembrane region" description="Helical" evidence="1">
    <location>
        <begin position="361"/>
        <end position="380"/>
    </location>
</feature>
<keyword evidence="4" id="KW-1185">Reference proteome</keyword>
<keyword evidence="1" id="KW-0812">Transmembrane</keyword>
<evidence type="ECO:0000256" key="1">
    <source>
        <dbReference type="SAM" id="Phobius"/>
    </source>
</evidence>
<evidence type="ECO:0000259" key="2">
    <source>
        <dbReference type="Pfam" id="PF01370"/>
    </source>
</evidence>
<organism evidence="3 4">
    <name type="scientific">Pseudoxanthomonas japonensis</name>
    <dbReference type="NCBI Taxonomy" id="69284"/>
    <lineage>
        <taxon>Bacteria</taxon>
        <taxon>Pseudomonadati</taxon>
        <taxon>Pseudomonadota</taxon>
        <taxon>Gammaproteobacteria</taxon>
        <taxon>Lysobacterales</taxon>
        <taxon>Lysobacteraceae</taxon>
        <taxon>Pseudoxanthomonas</taxon>
    </lineage>
</organism>
<reference evidence="3 4" key="1">
    <citation type="submission" date="2017-10" db="EMBL/GenBank/DDBJ databases">
        <title>Whole genome sequencing of members of genus Pseudoxanthomonas.</title>
        <authorList>
            <person name="Kumar S."/>
            <person name="Bansal K."/>
            <person name="Kaur A."/>
            <person name="Patil P."/>
            <person name="Sharma S."/>
            <person name="Patil P.B."/>
        </authorList>
    </citation>
    <scope>NUCLEOTIDE SEQUENCE [LARGE SCALE GENOMIC DNA]</scope>
    <source>
        <strain evidence="3 4">DSM 17109</strain>
    </source>
</reference>